<evidence type="ECO:0000313" key="2">
    <source>
        <dbReference type="Proteomes" id="UP001145145"/>
    </source>
</evidence>
<dbReference type="Gene3D" id="1.10.1200.10">
    <property type="entry name" value="ACP-like"/>
    <property type="match status" value="1"/>
</dbReference>
<dbReference type="Proteomes" id="UP001145145">
    <property type="component" value="Unassembled WGS sequence"/>
</dbReference>
<proteinExistence type="predicted"/>
<reference evidence="1 2" key="1">
    <citation type="journal article" date="2023" name="Int. J. Syst. Evol. Microbiol.">
        <title>Sellimonas catena sp. nov., isolated from human faeces.</title>
        <authorList>
            <person name="Hisatomi A."/>
            <person name="Ohkuma M."/>
            <person name="Sakamoto M."/>
        </authorList>
    </citation>
    <scope>NUCLEOTIDE SEQUENCE [LARGE SCALE GENOMIC DNA]</scope>
    <source>
        <strain evidence="1 2">12EGH17</strain>
    </source>
</reference>
<dbReference type="AlphaFoldDB" id="A0A9W6C6T7"/>
<keyword evidence="2" id="KW-1185">Reference proteome</keyword>
<protein>
    <submittedName>
        <fullName evidence="1">Uncharacterized protein</fullName>
    </submittedName>
</protein>
<comment type="caution">
    <text evidence="1">The sequence shown here is derived from an EMBL/GenBank/DDBJ whole genome shotgun (WGS) entry which is preliminary data.</text>
</comment>
<dbReference type="RefSeq" id="WP_118637922.1">
    <property type="nucleotide sequence ID" value="NZ_BSBO01000015.1"/>
</dbReference>
<evidence type="ECO:0000313" key="1">
    <source>
        <dbReference type="EMBL" id="GLG04484.1"/>
    </source>
</evidence>
<name>A0A9W6C6T7_9FIRM</name>
<accession>A0A9W6C6T7</accession>
<organism evidence="1 2">
    <name type="scientific">Sellimonas catena</name>
    <dbReference type="NCBI Taxonomy" id="2994035"/>
    <lineage>
        <taxon>Bacteria</taxon>
        <taxon>Bacillati</taxon>
        <taxon>Bacillota</taxon>
        <taxon>Clostridia</taxon>
        <taxon>Lachnospirales</taxon>
        <taxon>Lachnospiraceae</taxon>
        <taxon>Sellimonas</taxon>
    </lineage>
</organism>
<gene>
    <name evidence="1" type="ORF">Selli1_16580</name>
</gene>
<dbReference type="InterPro" id="IPR036736">
    <property type="entry name" value="ACP-like_sf"/>
</dbReference>
<sequence length="85" mass="10156">MKENISNKLNEIFLKRTGINFQKQPQLKEENLLGKKLSIPPRELVMICADIEREFNIYIPETDYIDGNVKNYAKIERMIRRLLKF</sequence>
<dbReference type="EMBL" id="BSBO01000015">
    <property type="protein sequence ID" value="GLG04484.1"/>
    <property type="molecule type" value="Genomic_DNA"/>
</dbReference>